<feature type="domain" description="VOC" evidence="2">
    <location>
        <begin position="201"/>
        <end position="314"/>
    </location>
</feature>
<keyword evidence="1" id="KW-0479">Metal-binding</keyword>
<dbReference type="InterPro" id="IPR018146">
    <property type="entry name" value="Glyoxalase_1_CS"/>
</dbReference>
<evidence type="ECO:0000256" key="1">
    <source>
        <dbReference type="ARBA" id="ARBA00022723"/>
    </source>
</evidence>
<dbReference type="EMBL" id="CP039291">
    <property type="protein sequence ID" value="QCB93223.1"/>
    <property type="molecule type" value="Genomic_DNA"/>
</dbReference>
<name>A0A4P7SL01_9CELL</name>
<dbReference type="SUPFAM" id="SSF54593">
    <property type="entry name" value="Glyoxalase/Bleomycin resistance protein/Dihydroxybiphenyl dioxygenase"/>
    <property type="match status" value="2"/>
</dbReference>
<dbReference type="PANTHER" id="PTHR43279">
    <property type="entry name" value="CATECHOL-2,3-DIOXYGENASE"/>
    <property type="match status" value="1"/>
</dbReference>
<dbReference type="Gene3D" id="3.10.180.10">
    <property type="entry name" value="2,3-Dihydroxybiphenyl 1,2-Dioxygenase, domain 1"/>
    <property type="match status" value="2"/>
</dbReference>
<dbReference type="Proteomes" id="UP000296469">
    <property type="component" value="Chromosome"/>
</dbReference>
<dbReference type="GO" id="GO:0004462">
    <property type="term" value="F:lactoylglutathione lyase activity"/>
    <property type="evidence" value="ECO:0007669"/>
    <property type="project" value="InterPro"/>
</dbReference>
<evidence type="ECO:0000313" key="4">
    <source>
        <dbReference type="Proteomes" id="UP000296469"/>
    </source>
</evidence>
<dbReference type="RefSeq" id="WP_135975539.1">
    <property type="nucleotide sequence ID" value="NZ_CP039291.1"/>
</dbReference>
<dbReference type="KEGG" id="celz:E5225_06315"/>
<dbReference type="Pfam" id="PF00903">
    <property type="entry name" value="Glyoxalase"/>
    <property type="match status" value="2"/>
</dbReference>
<gene>
    <name evidence="3" type="ORF">E5225_06315</name>
</gene>
<dbReference type="InterPro" id="IPR029068">
    <property type="entry name" value="Glyas_Bleomycin-R_OHBP_Dase"/>
</dbReference>
<dbReference type="InterPro" id="IPR004360">
    <property type="entry name" value="Glyas_Fos-R_dOase_dom"/>
</dbReference>
<sequence length="319" mass="33489">MPTAPVPGAGADVPLAPRPAREPIAAGTAMDAVTLLVDDLDLQLRYYRDVLGLTVLEGPGDRFDGDAGGAGPVRVALGRRGVPVVVLQHAPGLPPRAAGSAGLFHTALLFDDRAGLAATLASVARHAPHTYVGSADHLVSLAFYLTDPEGNGVELYWDRSRDRWQRAPGGGVLMDALRLDPHAFLREHLVHPEPAGDDAAVVGHVHLQVGDVAAARGFYVDALGFEVQAEWHGALFVAAGGYHHHLAVNTWGTAGAGPRASSLGLGEVRVVVPTVDDLGALRERVRSAGVVPDDDGATLRFADPWRNVVRVSARETHAA</sequence>
<proteinExistence type="predicted"/>
<dbReference type="InterPro" id="IPR037523">
    <property type="entry name" value="VOC_core"/>
</dbReference>
<reference evidence="3 4" key="1">
    <citation type="submission" date="2019-04" db="EMBL/GenBank/DDBJ databases">
        <title>Isolation and identification of Cellulomonas shaoxiangyii sp. Nov. isolated from feces of the Tibetan antelopes (Pantholops hodgsonii) in the Qinghai-Tibet plateau of China.</title>
        <authorList>
            <person name="Tian Z."/>
        </authorList>
    </citation>
    <scope>NUCLEOTIDE SEQUENCE [LARGE SCALE GENOMIC DNA]</scope>
    <source>
        <strain evidence="3 4">Z28</strain>
    </source>
</reference>
<protein>
    <submittedName>
        <fullName evidence="3">VOC family protein</fullName>
    </submittedName>
</protein>
<evidence type="ECO:0000259" key="2">
    <source>
        <dbReference type="PROSITE" id="PS51819"/>
    </source>
</evidence>
<dbReference type="PROSITE" id="PS00934">
    <property type="entry name" value="GLYOXALASE_I_1"/>
    <property type="match status" value="1"/>
</dbReference>
<dbReference type="PROSITE" id="PS51819">
    <property type="entry name" value="VOC"/>
    <property type="match status" value="2"/>
</dbReference>
<organism evidence="3 4">
    <name type="scientific">Cellulomonas shaoxiangyii</name>
    <dbReference type="NCBI Taxonomy" id="2566013"/>
    <lineage>
        <taxon>Bacteria</taxon>
        <taxon>Bacillati</taxon>
        <taxon>Actinomycetota</taxon>
        <taxon>Actinomycetes</taxon>
        <taxon>Micrococcales</taxon>
        <taxon>Cellulomonadaceae</taxon>
        <taxon>Cellulomonas</taxon>
    </lineage>
</organism>
<dbReference type="OrthoDB" id="9792626at2"/>
<accession>A0A4P7SL01</accession>
<feature type="domain" description="VOC" evidence="2">
    <location>
        <begin position="29"/>
        <end position="158"/>
    </location>
</feature>
<dbReference type="GO" id="GO:0046872">
    <property type="term" value="F:metal ion binding"/>
    <property type="evidence" value="ECO:0007669"/>
    <property type="project" value="UniProtKB-KW"/>
</dbReference>
<keyword evidence="4" id="KW-1185">Reference proteome</keyword>
<dbReference type="AlphaFoldDB" id="A0A4P7SL01"/>
<evidence type="ECO:0000313" key="3">
    <source>
        <dbReference type="EMBL" id="QCB93223.1"/>
    </source>
</evidence>
<dbReference type="PANTHER" id="PTHR43279:SF1">
    <property type="entry name" value="CATECHOL-2,3-DIOXYGENASE"/>
    <property type="match status" value="1"/>
</dbReference>